<name>A0A438H728_VITVI</name>
<evidence type="ECO:0000313" key="4">
    <source>
        <dbReference type="EMBL" id="RVW80354.1"/>
    </source>
</evidence>
<feature type="domain" description="COP9 signalosome complex subunit 3 N-terminal helical repeats" evidence="2">
    <location>
        <begin position="19"/>
        <end position="74"/>
    </location>
</feature>
<dbReference type="InterPro" id="IPR055089">
    <property type="entry name" value="COP9_N"/>
</dbReference>
<feature type="compositionally biased region" description="Polar residues" evidence="1">
    <location>
        <begin position="83"/>
        <end position="97"/>
    </location>
</feature>
<accession>A0A438H728</accession>
<proteinExistence type="predicted"/>
<comment type="caution">
    <text evidence="4">The sequence shown here is derived from an EMBL/GenBank/DDBJ whole genome shotgun (WGS) entry which is preliminary data.</text>
</comment>
<feature type="region of interest" description="Disordered" evidence="1">
    <location>
        <begin position="78"/>
        <end position="97"/>
    </location>
</feature>
<reference evidence="4 5" key="1">
    <citation type="journal article" date="2018" name="PLoS Genet.">
        <title>Population sequencing reveals clonal diversity and ancestral inbreeding in the grapevine cultivar Chardonnay.</title>
        <authorList>
            <person name="Roach M.J."/>
            <person name="Johnson D.L."/>
            <person name="Bohlmann J."/>
            <person name="van Vuuren H.J."/>
            <person name="Jones S.J."/>
            <person name="Pretorius I.S."/>
            <person name="Schmidt S.A."/>
            <person name="Borneman A.R."/>
        </authorList>
    </citation>
    <scope>NUCLEOTIDE SEQUENCE [LARGE SCALE GENOMIC DNA]</scope>
    <source>
        <strain evidence="5">cv. Chardonnay</strain>
        <strain evidence="4">I10V1</strain>
        <tissue evidence="4">Leaf</tissue>
    </source>
</reference>
<dbReference type="Proteomes" id="UP000288805">
    <property type="component" value="Unassembled WGS sequence"/>
</dbReference>
<gene>
    <name evidence="4" type="primary">CSN3_3</name>
    <name evidence="3" type="synonym">CSN3_1</name>
    <name evidence="4" type="ORF">CK203_039216</name>
    <name evidence="3" type="ORF">CK203_084873</name>
</gene>
<dbReference type="EMBL" id="QGNW01002628">
    <property type="protein sequence ID" value="RVW14138.1"/>
    <property type="molecule type" value="Genomic_DNA"/>
</dbReference>
<dbReference type="Pfam" id="PF22788">
    <property type="entry name" value="COP9_hel_rpt"/>
    <property type="match status" value="1"/>
</dbReference>
<dbReference type="EMBL" id="QGNW01000267">
    <property type="protein sequence ID" value="RVW80354.1"/>
    <property type="molecule type" value="Genomic_DNA"/>
</dbReference>
<dbReference type="AlphaFoldDB" id="A0A438H728"/>
<evidence type="ECO:0000313" key="5">
    <source>
        <dbReference type="Proteomes" id="UP000288805"/>
    </source>
</evidence>
<evidence type="ECO:0000259" key="2">
    <source>
        <dbReference type="Pfam" id="PF22788"/>
    </source>
</evidence>
<dbReference type="OrthoDB" id="29061at2759"/>
<sequence length="97" mass="10389">MDSVEAVVTQIQGLSGGSGDISLLHSLLKQADDLLHNESTRLAPFLEQLDPSIHTLGYLYLLCISLQEVERPSYTARSPHAGCSTNADSCSQASVCI</sequence>
<organism evidence="4 5">
    <name type="scientific">Vitis vinifera</name>
    <name type="common">Grape</name>
    <dbReference type="NCBI Taxonomy" id="29760"/>
    <lineage>
        <taxon>Eukaryota</taxon>
        <taxon>Viridiplantae</taxon>
        <taxon>Streptophyta</taxon>
        <taxon>Embryophyta</taxon>
        <taxon>Tracheophyta</taxon>
        <taxon>Spermatophyta</taxon>
        <taxon>Magnoliopsida</taxon>
        <taxon>eudicotyledons</taxon>
        <taxon>Gunneridae</taxon>
        <taxon>Pentapetalae</taxon>
        <taxon>rosids</taxon>
        <taxon>Vitales</taxon>
        <taxon>Vitaceae</taxon>
        <taxon>Viteae</taxon>
        <taxon>Vitis</taxon>
    </lineage>
</organism>
<evidence type="ECO:0000313" key="3">
    <source>
        <dbReference type="EMBL" id="RVW14138.1"/>
    </source>
</evidence>
<evidence type="ECO:0000256" key="1">
    <source>
        <dbReference type="SAM" id="MobiDB-lite"/>
    </source>
</evidence>
<protein>
    <submittedName>
        <fullName evidence="4">COP9 signalosome complex subunit 3</fullName>
    </submittedName>
</protein>